<name>A0A0N0GZC2_9ACTN</name>
<feature type="domain" description="Bacterial mobilisation" evidence="2">
    <location>
        <begin position="123"/>
        <end position="141"/>
    </location>
</feature>
<feature type="region of interest" description="Disordered" evidence="1">
    <location>
        <begin position="1"/>
        <end position="57"/>
    </location>
</feature>
<comment type="caution">
    <text evidence="3">The sequence shown here is derived from an EMBL/GenBank/DDBJ whole genome shotgun (WGS) entry which is preliminary data.</text>
</comment>
<dbReference type="InterPro" id="IPR008687">
    <property type="entry name" value="MobC"/>
</dbReference>
<organism evidence="3 4">
    <name type="scientific">Streptomyces chattanoogensis</name>
    <dbReference type="NCBI Taxonomy" id="66876"/>
    <lineage>
        <taxon>Bacteria</taxon>
        <taxon>Bacillati</taxon>
        <taxon>Actinomycetota</taxon>
        <taxon>Actinomycetes</taxon>
        <taxon>Kitasatosporales</taxon>
        <taxon>Streptomycetaceae</taxon>
        <taxon>Streptomyces</taxon>
    </lineage>
</organism>
<evidence type="ECO:0000259" key="2">
    <source>
        <dbReference type="Pfam" id="PF05713"/>
    </source>
</evidence>
<accession>A0A0N0GZC2</accession>
<dbReference type="Pfam" id="PF05713">
    <property type="entry name" value="MobC"/>
    <property type="match status" value="1"/>
</dbReference>
<reference evidence="4" key="1">
    <citation type="submission" date="2015-07" db="EMBL/GenBank/DDBJ databases">
        <authorList>
            <person name="Ju K.-S."/>
            <person name="Doroghazi J.R."/>
            <person name="Metcalf W.W."/>
        </authorList>
    </citation>
    <scope>NUCLEOTIDE SEQUENCE [LARGE SCALE GENOMIC DNA]</scope>
    <source>
        <strain evidence="4">NRRL ISP-5002</strain>
    </source>
</reference>
<dbReference type="AlphaFoldDB" id="A0A0N0GZC2"/>
<dbReference type="RefSeq" id="WP_063788485.1">
    <property type="nucleotide sequence ID" value="NZ_LGKG01000137.1"/>
</dbReference>
<dbReference type="EMBL" id="LGKG01000137">
    <property type="protein sequence ID" value="KPC62619.1"/>
    <property type="molecule type" value="Genomic_DNA"/>
</dbReference>
<protein>
    <recommendedName>
        <fullName evidence="2">Bacterial mobilisation domain-containing protein</fullName>
    </recommendedName>
</protein>
<evidence type="ECO:0000256" key="1">
    <source>
        <dbReference type="SAM" id="MobiDB-lite"/>
    </source>
</evidence>
<dbReference type="Proteomes" id="UP000037982">
    <property type="component" value="Unassembled WGS sequence"/>
</dbReference>
<keyword evidence="4" id="KW-1185">Reference proteome</keyword>
<gene>
    <name evidence="3" type="ORF">ADL29_17820</name>
</gene>
<sequence>MAGADRQRGAPIRQAATEGGPHPEGDKTHPCHNPACAHSTPTKPSARNRTRKDSENKRIHLLATRFNDTEKSDVLAGAAACALTPSGFLAHATLRAARDLTRTAAEVAGEREVIAELFALRRHLGQIGNNLNQVAKATNSGADVPHAKAVLDAVRKAARRVDAFTQYYLDTETRAG</sequence>
<dbReference type="PATRIC" id="fig|66876.3.peg.3895"/>
<evidence type="ECO:0000313" key="3">
    <source>
        <dbReference type="EMBL" id="KPC62619.1"/>
    </source>
</evidence>
<evidence type="ECO:0000313" key="4">
    <source>
        <dbReference type="Proteomes" id="UP000037982"/>
    </source>
</evidence>
<proteinExistence type="predicted"/>